<accession>A0AAI8X105</accession>
<name>A0AAI8X105_MYCAV</name>
<organism evidence="3 4">
    <name type="scientific">Mycobacterium avium subsp. hominissuis</name>
    <dbReference type="NCBI Taxonomy" id="439334"/>
    <lineage>
        <taxon>Bacteria</taxon>
        <taxon>Bacillati</taxon>
        <taxon>Actinomycetota</taxon>
        <taxon>Actinomycetes</taxon>
        <taxon>Mycobacteriales</taxon>
        <taxon>Mycobacteriaceae</taxon>
        <taxon>Mycobacterium</taxon>
        <taxon>Mycobacterium avium complex (MAC)</taxon>
    </lineage>
</organism>
<keyword evidence="2" id="KW-0472">Membrane</keyword>
<dbReference type="Proteomes" id="UP000327362">
    <property type="component" value="Chromosome"/>
</dbReference>
<gene>
    <name evidence="3" type="ORF">JPH1_07200</name>
</gene>
<dbReference type="EMBL" id="AP020326">
    <property type="protein sequence ID" value="BBN46245.1"/>
    <property type="molecule type" value="Genomic_DNA"/>
</dbReference>
<evidence type="ECO:0000313" key="4">
    <source>
        <dbReference type="Proteomes" id="UP000327362"/>
    </source>
</evidence>
<reference evidence="3 4" key="1">
    <citation type="submission" date="2019-09" db="EMBL/GenBank/DDBJ databases">
        <title>Complete genome sequence of Mycobacterium avium subsp. hominissuis strain JP-H-1.</title>
        <authorList>
            <person name="Kinoshita Y."/>
            <person name="Niwa H."/>
            <person name="Uchida-Fujii E."/>
            <person name="Nukada T."/>
        </authorList>
    </citation>
    <scope>NUCLEOTIDE SEQUENCE [LARGE SCALE GENOMIC DNA]</scope>
    <source>
        <strain evidence="3 4">JP-H-1</strain>
    </source>
</reference>
<evidence type="ECO:0000256" key="1">
    <source>
        <dbReference type="SAM" id="MobiDB-lite"/>
    </source>
</evidence>
<proteinExistence type="predicted"/>
<evidence type="ECO:0000313" key="3">
    <source>
        <dbReference type="EMBL" id="BBN46245.1"/>
    </source>
</evidence>
<feature type="compositionally biased region" description="Polar residues" evidence="1">
    <location>
        <begin position="1"/>
        <end position="10"/>
    </location>
</feature>
<sequence>MTATLHSPQAGTPLPPAFPPRQLPPPAGPGRGAVGGTAAALVVAVGAAVLAAVAWMTPSKVPVSTVVAPWSPPAPSSDQVAAARTKACQVWGITATAMDAATNAVAHAPADWNDPGTQEALANEARVILVESAYLRRELPADTPATIRSGIDDYLAASSDMENATTHRKGSLRNAAIGRANTAEDKVNAACR</sequence>
<keyword evidence="2" id="KW-1133">Transmembrane helix</keyword>
<keyword evidence="2" id="KW-0812">Transmembrane</keyword>
<feature type="region of interest" description="Disordered" evidence="1">
    <location>
        <begin position="1"/>
        <end position="32"/>
    </location>
</feature>
<feature type="transmembrane region" description="Helical" evidence="2">
    <location>
        <begin position="33"/>
        <end position="55"/>
    </location>
</feature>
<protein>
    <submittedName>
        <fullName evidence="3">Uncharacterized protein</fullName>
    </submittedName>
</protein>
<dbReference type="AlphaFoldDB" id="A0AAI8X105"/>
<feature type="compositionally biased region" description="Pro residues" evidence="1">
    <location>
        <begin position="13"/>
        <end position="28"/>
    </location>
</feature>
<evidence type="ECO:0000256" key="2">
    <source>
        <dbReference type="SAM" id="Phobius"/>
    </source>
</evidence>